<evidence type="ECO:0000313" key="2">
    <source>
        <dbReference type="EMBL" id="TKB54540.1"/>
    </source>
</evidence>
<keyword evidence="3" id="KW-1185">Reference proteome</keyword>
<evidence type="ECO:0000256" key="1">
    <source>
        <dbReference type="SAM" id="MobiDB-lite"/>
    </source>
</evidence>
<evidence type="ECO:0008006" key="4">
    <source>
        <dbReference type="Google" id="ProtNLM"/>
    </source>
</evidence>
<dbReference type="EMBL" id="SWCJ01000008">
    <property type="protein sequence ID" value="TKB54540.1"/>
    <property type="molecule type" value="Genomic_DNA"/>
</dbReference>
<dbReference type="AlphaFoldDB" id="A0A4U1BML9"/>
<accession>A0A4U1BML9</accession>
<sequence length="85" mass="9547">MSSEGMTPAQRAKSHGLESLSEMSELSQVSVNTLKRWAYDKPERFDVVAIGSVAKKYNYKGNTLIFIHHVAKELNIIEPNEKTVP</sequence>
<comment type="caution">
    <text evidence="2">The sequence shown here is derived from an EMBL/GenBank/DDBJ whole genome shotgun (WGS) entry which is preliminary data.</text>
</comment>
<dbReference type="RefSeq" id="WP_136863675.1">
    <property type="nucleotide sequence ID" value="NZ_SWCJ01000008.1"/>
</dbReference>
<evidence type="ECO:0000313" key="3">
    <source>
        <dbReference type="Proteomes" id="UP000305675"/>
    </source>
</evidence>
<dbReference type="Proteomes" id="UP000305675">
    <property type="component" value="Unassembled WGS sequence"/>
</dbReference>
<feature type="region of interest" description="Disordered" evidence="1">
    <location>
        <begin position="1"/>
        <end position="24"/>
    </location>
</feature>
<organism evidence="2 3">
    <name type="scientific">Ferrimonas aestuarii</name>
    <dbReference type="NCBI Taxonomy" id="2569539"/>
    <lineage>
        <taxon>Bacteria</taxon>
        <taxon>Pseudomonadati</taxon>
        <taxon>Pseudomonadota</taxon>
        <taxon>Gammaproteobacteria</taxon>
        <taxon>Alteromonadales</taxon>
        <taxon>Ferrimonadaceae</taxon>
        <taxon>Ferrimonas</taxon>
    </lineage>
</organism>
<name>A0A4U1BML9_9GAMM</name>
<protein>
    <recommendedName>
        <fullName evidence="4">DNA-binding protein</fullName>
    </recommendedName>
</protein>
<reference evidence="2 3" key="1">
    <citation type="submission" date="2019-04" db="EMBL/GenBank/DDBJ databases">
        <authorList>
            <person name="Hwang J.C."/>
        </authorList>
    </citation>
    <scope>NUCLEOTIDE SEQUENCE [LARGE SCALE GENOMIC DNA]</scope>
    <source>
        <strain evidence="2 3">IMCC35002</strain>
    </source>
</reference>
<gene>
    <name evidence="2" type="ORF">FCL42_12060</name>
</gene>
<proteinExistence type="predicted"/>